<dbReference type="OrthoDB" id="2242851at2"/>
<name>A0A0A3I085_9BACL</name>
<dbReference type="Pfam" id="PF06855">
    <property type="entry name" value="YozE_SAM_like"/>
    <property type="match status" value="1"/>
</dbReference>
<gene>
    <name evidence="2" type="ORF">CD33_04340</name>
</gene>
<dbReference type="InterPro" id="IPR036806">
    <property type="entry name" value="YozE_SAM-like_sf"/>
</dbReference>
<proteinExistence type="predicted"/>
<organism evidence="2 3">
    <name type="scientific">Ureibacillus sinduriensis BLB-1 = JCM 15800</name>
    <dbReference type="NCBI Taxonomy" id="1384057"/>
    <lineage>
        <taxon>Bacteria</taxon>
        <taxon>Bacillati</taxon>
        <taxon>Bacillota</taxon>
        <taxon>Bacilli</taxon>
        <taxon>Bacillales</taxon>
        <taxon>Caryophanaceae</taxon>
        <taxon>Ureibacillus</taxon>
    </lineage>
</organism>
<comment type="caution">
    <text evidence="2">The sequence shown here is derived from an EMBL/GenBank/DDBJ whole genome shotgun (WGS) entry which is preliminary data.</text>
</comment>
<sequence length="73" mass="8625">MVESFYLFILSYRGGDSSDLKSQFAERAFLDHSFPKVSTSFEELSSYIETLADEQMSSQVFDELWDLYELKYR</sequence>
<dbReference type="EMBL" id="JPVO01000042">
    <property type="protein sequence ID" value="KGR76910.1"/>
    <property type="molecule type" value="Genomic_DNA"/>
</dbReference>
<dbReference type="AlphaFoldDB" id="A0A0A3I085"/>
<dbReference type="InterPro" id="IPR023089">
    <property type="entry name" value="YozE_SAM-like"/>
</dbReference>
<dbReference type="Gene3D" id="1.10.150.260">
    <property type="entry name" value="YozE SAM-like"/>
    <property type="match status" value="1"/>
</dbReference>
<reference evidence="2 3" key="1">
    <citation type="submission" date="2014-02" db="EMBL/GenBank/DDBJ databases">
        <title>Draft genome sequence of Lysinibacillus sinduriensis JCM 15800.</title>
        <authorList>
            <person name="Zhang F."/>
            <person name="Wang G."/>
            <person name="Zhang L."/>
        </authorList>
    </citation>
    <scope>NUCLEOTIDE SEQUENCE [LARGE SCALE GENOMIC DNA]</scope>
    <source>
        <strain evidence="2 3">JCM 15800</strain>
    </source>
</reference>
<accession>A0A0A3I085</accession>
<evidence type="ECO:0000313" key="2">
    <source>
        <dbReference type="EMBL" id="KGR76910.1"/>
    </source>
</evidence>
<dbReference type="NCBIfam" id="NF010193">
    <property type="entry name" value="PRK13672.1"/>
    <property type="match status" value="1"/>
</dbReference>
<dbReference type="RefSeq" id="WP_036198494.1">
    <property type="nucleotide sequence ID" value="NZ_AVCY01000014.1"/>
</dbReference>
<protein>
    <recommendedName>
        <fullName evidence="1">YozE SAM-like domain-containing protein</fullName>
    </recommendedName>
</protein>
<dbReference type="STRING" id="1384057.CD33_04340"/>
<keyword evidence="3" id="KW-1185">Reference proteome</keyword>
<evidence type="ECO:0000313" key="3">
    <source>
        <dbReference type="Proteomes" id="UP000030408"/>
    </source>
</evidence>
<evidence type="ECO:0000259" key="1">
    <source>
        <dbReference type="Pfam" id="PF06855"/>
    </source>
</evidence>
<dbReference type="eggNOG" id="COG4479">
    <property type="taxonomic scope" value="Bacteria"/>
</dbReference>
<feature type="domain" description="YozE SAM-like" evidence="1">
    <location>
        <begin position="4"/>
        <end position="69"/>
    </location>
</feature>
<dbReference type="SUPFAM" id="SSF140652">
    <property type="entry name" value="YozE-like"/>
    <property type="match status" value="1"/>
</dbReference>
<dbReference type="Proteomes" id="UP000030408">
    <property type="component" value="Unassembled WGS sequence"/>
</dbReference>